<comment type="caution">
    <text evidence="2">The sequence shown here is derived from an EMBL/GenBank/DDBJ whole genome shotgun (WGS) entry which is preliminary data.</text>
</comment>
<name>A0AAW1VHV4_RUBAR</name>
<keyword evidence="3" id="KW-1185">Reference proteome</keyword>
<reference evidence="2 3" key="1">
    <citation type="journal article" date="2023" name="G3 (Bethesda)">
        <title>A chromosome-length genome assembly and annotation of blackberry (Rubus argutus, cv. 'Hillquist').</title>
        <authorList>
            <person name="Bruna T."/>
            <person name="Aryal R."/>
            <person name="Dudchenko O."/>
            <person name="Sargent D.J."/>
            <person name="Mead D."/>
            <person name="Buti M."/>
            <person name="Cavallini A."/>
            <person name="Hytonen T."/>
            <person name="Andres J."/>
            <person name="Pham M."/>
            <person name="Weisz D."/>
            <person name="Mascagni F."/>
            <person name="Usai G."/>
            <person name="Natali L."/>
            <person name="Bassil N."/>
            <person name="Fernandez G.E."/>
            <person name="Lomsadze A."/>
            <person name="Armour M."/>
            <person name="Olukolu B."/>
            <person name="Poorten T."/>
            <person name="Britton C."/>
            <person name="Davik J."/>
            <person name="Ashrafi H."/>
            <person name="Aiden E.L."/>
            <person name="Borodovsky M."/>
            <person name="Worthington M."/>
        </authorList>
    </citation>
    <scope>NUCLEOTIDE SEQUENCE [LARGE SCALE GENOMIC DNA]</scope>
    <source>
        <strain evidence="2">PI 553951</strain>
    </source>
</reference>
<feature type="region of interest" description="Disordered" evidence="1">
    <location>
        <begin position="98"/>
        <end position="121"/>
    </location>
</feature>
<proteinExistence type="predicted"/>
<accession>A0AAW1VHV4</accession>
<organism evidence="2 3">
    <name type="scientific">Rubus argutus</name>
    <name type="common">Southern blackberry</name>
    <dbReference type="NCBI Taxonomy" id="59490"/>
    <lineage>
        <taxon>Eukaryota</taxon>
        <taxon>Viridiplantae</taxon>
        <taxon>Streptophyta</taxon>
        <taxon>Embryophyta</taxon>
        <taxon>Tracheophyta</taxon>
        <taxon>Spermatophyta</taxon>
        <taxon>Magnoliopsida</taxon>
        <taxon>eudicotyledons</taxon>
        <taxon>Gunneridae</taxon>
        <taxon>Pentapetalae</taxon>
        <taxon>rosids</taxon>
        <taxon>fabids</taxon>
        <taxon>Rosales</taxon>
        <taxon>Rosaceae</taxon>
        <taxon>Rosoideae</taxon>
        <taxon>Rosoideae incertae sedis</taxon>
        <taxon>Rubus</taxon>
    </lineage>
</organism>
<evidence type="ECO:0000313" key="2">
    <source>
        <dbReference type="EMBL" id="KAK9901055.1"/>
    </source>
</evidence>
<dbReference type="AlphaFoldDB" id="A0AAW1VHV4"/>
<dbReference type="EMBL" id="JBEDUW010000338">
    <property type="protein sequence ID" value="KAK9901055.1"/>
    <property type="molecule type" value="Genomic_DNA"/>
</dbReference>
<sequence length="121" mass="13279">MAAPAINHHLTKIQSQPNQCLCTSPQNSTISNSQHHKPMLLPLSQPNPIQAFTAPTSLQFSQTMAANFNPQTHHHRLHNHHLPNLQFITAFQQPNLTQPVALPSSPISNQAKPQPVTPSAP</sequence>
<protein>
    <submittedName>
        <fullName evidence="2">Uncharacterized protein</fullName>
    </submittedName>
</protein>
<dbReference type="Proteomes" id="UP001457282">
    <property type="component" value="Unassembled WGS sequence"/>
</dbReference>
<evidence type="ECO:0000256" key="1">
    <source>
        <dbReference type="SAM" id="MobiDB-lite"/>
    </source>
</evidence>
<gene>
    <name evidence="2" type="ORF">M0R45_002293</name>
</gene>
<evidence type="ECO:0000313" key="3">
    <source>
        <dbReference type="Proteomes" id="UP001457282"/>
    </source>
</evidence>